<organism evidence="3 4">
    <name type="scientific">Cinnamomum micranthum f. kanehirae</name>
    <dbReference type="NCBI Taxonomy" id="337451"/>
    <lineage>
        <taxon>Eukaryota</taxon>
        <taxon>Viridiplantae</taxon>
        <taxon>Streptophyta</taxon>
        <taxon>Embryophyta</taxon>
        <taxon>Tracheophyta</taxon>
        <taxon>Spermatophyta</taxon>
        <taxon>Magnoliopsida</taxon>
        <taxon>Magnoliidae</taxon>
        <taxon>Laurales</taxon>
        <taxon>Lauraceae</taxon>
        <taxon>Cinnamomum</taxon>
    </lineage>
</organism>
<sequence>MDKGRRFAVLMCAEDSDFVKKRYGGYFQVFLGLLKEEGEIWDMYRVSLGEFPEEEELEDYEGFVITGSCNDAHGNDPWICNLVSLLRKLDSMHKKLLGFCFGHQVLELPECAEVMAGSEKTGIEMFMCGDHIMGIQGHPEYSKDILWHLIDRLQRCQIPSYHVEGAKASMEAYEPHQEAWKRLCLAFLKGKDFDLIEDQEEGEIWDMYRVSLGEFPEDEELEEYEGFVITGSCKDAHGNDPWICKLVTLLKKLDSMHKKLLGFCFGHQILSRAIGGKIGRAINGWDVGVNTVNLSPSKLLSALQIPSVLNIIECHQDEVWELPKRAEVMACSKKTGIEMFRCGDHIMGIQGHPEYSKDILLHLIDRLKGCHLIQSDDVELAKASMEAYVPNQEAWKRLCLAFLKGRSFWKKTKRLV</sequence>
<dbReference type="AlphaFoldDB" id="A0A3S3NN93"/>
<dbReference type="Pfam" id="PF00117">
    <property type="entry name" value="GATase"/>
    <property type="match status" value="1"/>
</dbReference>
<keyword evidence="4" id="KW-1185">Reference proteome</keyword>
<dbReference type="InterPro" id="IPR029062">
    <property type="entry name" value="Class_I_gatase-like"/>
</dbReference>
<dbReference type="PANTHER" id="PTHR42695">
    <property type="entry name" value="GLUTAMINE AMIDOTRANSFERASE YLR126C-RELATED"/>
    <property type="match status" value="1"/>
</dbReference>
<dbReference type="SUPFAM" id="SSF52317">
    <property type="entry name" value="Class I glutamine amidotransferase-like"/>
    <property type="match status" value="2"/>
</dbReference>
<dbReference type="EMBL" id="QPKB01000004">
    <property type="protein sequence ID" value="RWR83148.1"/>
    <property type="molecule type" value="Genomic_DNA"/>
</dbReference>
<accession>A0A3S3NN93</accession>
<dbReference type="GO" id="GO:0005829">
    <property type="term" value="C:cytosol"/>
    <property type="evidence" value="ECO:0007669"/>
    <property type="project" value="TreeGrafter"/>
</dbReference>
<proteinExistence type="inferred from homology"/>
<gene>
    <name evidence="3" type="ORF">CKAN_01189500</name>
</gene>
<protein>
    <submittedName>
        <fullName evidence="3">Gamma-glutamyl peptidase 5-like protein</fullName>
    </submittedName>
</protein>
<dbReference type="Proteomes" id="UP000283530">
    <property type="component" value="Unassembled WGS sequence"/>
</dbReference>
<dbReference type="OrthoDB" id="92161at2759"/>
<dbReference type="PROSITE" id="PS51273">
    <property type="entry name" value="GATASE_TYPE_1"/>
    <property type="match status" value="1"/>
</dbReference>
<dbReference type="CDD" id="cd01741">
    <property type="entry name" value="GATase1_1"/>
    <property type="match status" value="1"/>
</dbReference>
<feature type="domain" description="Glutamine amidotransferase" evidence="2">
    <location>
        <begin position="221"/>
        <end position="356"/>
    </location>
</feature>
<reference evidence="3 4" key="1">
    <citation type="journal article" date="2019" name="Nat. Plants">
        <title>Stout camphor tree genome fills gaps in understanding of flowering plant genome evolution.</title>
        <authorList>
            <person name="Chaw S.M."/>
            <person name="Liu Y.C."/>
            <person name="Wu Y.W."/>
            <person name="Wang H.Y."/>
            <person name="Lin C.I."/>
            <person name="Wu C.S."/>
            <person name="Ke H.M."/>
            <person name="Chang L.Y."/>
            <person name="Hsu C.Y."/>
            <person name="Yang H.T."/>
            <person name="Sudianto E."/>
            <person name="Hsu M.H."/>
            <person name="Wu K.P."/>
            <person name="Wang L.N."/>
            <person name="Leebens-Mack J.H."/>
            <person name="Tsai I.J."/>
        </authorList>
    </citation>
    <scope>NUCLEOTIDE SEQUENCE [LARGE SCALE GENOMIC DNA]</scope>
    <source>
        <strain evidence="4">cv. Chaw 1501</strain>
        <tissue evidence="3">Young leaves</tissue>
    </source>
</reference>
<dbReference type="PANTHER" id="PTHR42695:SF13">
    <property type="entry name" value="GLUTAMINE AMIDOTRANSFERASE CLASS-I FAMILY PROTEIN, EXPRESSED"/>
    <property type="match status" value="1"/>
</dbReference>
<evidence type="ECO:0000313" key="3">
    <source>
        <dbReference type="EMBL" id="RWR83148.1"/>
    </source>
</evidence>
<comment type="similarity">
    <text evidence="1">Belongs to the peptidase C26 family.</text>
</comment>
<evidence type="ECO:0000256" key="1">
    <source>
        <dbReference type="ARBA" id="ARBA00011083"/>
    </source>
</evidence>
<comment type="caution">
    <text evidence="3">The sequence shown here is derived from an EMBL/GenBank/DDBJ whole genome shotgun (WGS) entry which is preliminary data.</text>
</comment>
<dbReference type="Gene3D" id="3.40.50.880">
    <property type="match status" value="3"/>
</dbReference>
<evidence type="ECO:0000259" key="2">
    <source>
        <dbReference type="Pfam" id="PF00117"/>
    </source>
</evidence>
<dbReference type="STRING" id="337451.A0A3S3NN93"/>
<dbReference type="InterPro" id="IPR044992">
    <property type="entry name" value="ChyE-like"/>
</dbReference>
<dbReference type="InterPro" id="IPR017926">
    <property type="entry name" value="GATASE"/>
</dbReference>
<evidence type="ECO:0000313" key="4">
    <source>
        <dbReference type="Proteomes" id="UP000283530"/>
    </source>
</evidence>
<name>A0A3S3NN93_9MAGN</name>